<dbReference type="InterPro" id="IPR004853">
    <property type="entry name" value="Sugar_P_trans_dom"/>
</dbReference>
<evidence type="ECO:0000256" key="1">
    <source>
        <dbReference type="ARBA" id="ARBA00004141"/>
    </source>
</evidence>
<keyword evidence="3 5" id="KW-1133">Transmembrane helix</keyword>
<feature type="transmembrane region" description="Helical" evidence="5">
    <location>
        <begin position="151"/>
        <end position="174"/>
    </location>
</feature>
<dbReference type="STRING" id="935791.I3EDU4"/>
<accession>I3EDU4</accession>
<feature type="transmembrane region" description="Helical" evidence="5">
    <location>
        <begin position="38"/>
        <end position="63"/>
    </location>
</feature>
<dbReference type="FunCoup" id="I3EDU4">
    <property type="interactions" value="117"/>
</dbReference>
<evidence type="ECO:0000259" key="6">
    <source>
        <dbReference type="Pfam" id="PF03151"/>
    </source>
</evidence>
<dbReference type="OrthoDB" id="18894at2759"/>
<evidence type="ECO:0000313" key="7">
    <source>
        <dbReference type="EMBL" id="EIJ87391.1"/>
    </source>
</evidence>
<feature type="transmembrane region" description="Helical" evidence="5">
    <location>
        <begin position="242"/>
        <end position="263"/>
    </location>
</feature>
<dbReference type="InParanoid" id="I3EDU4"/>
<proteinExistence type="predicted"/>
<evidence type="ECO:0000256" key="4">
    <source>
        <dbReference type="ARBA" id="ARBA00023136"/>
    </source>
</evidence>
<dbReference type="InterPro" id="IPR050186">
    <property type="entry name" value="TPT_transporter"/>
</dbReference>
<name>I3EDU4_NEMP3</name>
<evidence type="ECO:0000256" key="5">
    <source>
        <dbReference type="SAM" id="Phobius"/>
    </source>
</evidence>
<gene>
    <name evidence="7" type="ORF">NEQG_02514</name>
</gene>
<evidence type="ECO:0000256" key="2">
    <source>
        <dbReference type="ARBA" id="ARBA00022692"/>
    </source>
</evidence>
<feature type="domain" description="Sugar phosphate transporter" evidence="6">
    <location>
        <begin position="129"/>
        <end position="355"/>
    </location>
</feature>
<organism evidence="7 8">
    <name type="scientific">Nematocida parisii (strain ERTm3)</name>
    <name type="common">Nematode killer fungus</name>
    <dbReference type="NCBI Taxonomy" id="935791"/>
    <lineage>
        <taxon>Eukaryota</taxon>
        <taxon>Fungi</taxon>
        <taxon>Fungi incertae sedis</taxon>
        <taxon>Microsporidia</taxon>
        <taxon>Nematocida</taxon>
    </lineage>
</organism>
<comment type="subcellular location">
    <subcellularLocation>
        <location evidence="1">Membrane</location>
        <topology evidence="1">Multi-pass membrane protein</topology>
    </subcellularLocation>
</comment>
<keyword evidence="8" id="KW-1185">Reference proteome</keyword>
<keyword evidence="4 5" id="KW-0472">Membrane</keyword>
<feature type="transmembrane region" description="Helical" evidence="5">
    <location>
        <begin position="275"/>
        <end position="299"/>
    </location>
</feature>
<evidence type="ECO:0000256" key="3">
    <source>
        <dbReference type="ARBA" id="ARBA00022989"/>
    </source>
</evidence>
<feature type="transmembrane region" description="Helical" evidence="5">
    <location>
        <begin position="116"/>
        <end position="139"/>
    </location>
</feature>
<reference evidence="7" key="1">
    <citation type="submission" date="2011-01" db="EMBL/GenBank/DDBJ databases">
        <title>The Genome Sequence of Nematocida parisii strain ERTm3.</title>
        <authorList>
            <consortium name="The Broad Institute Genome Sequencing Platform"/>
            <consortium name="The Broad Institute Genome Sequencing Center for Infectious Disease"/>
            <person name="Cuomo C."/>
            <person name="Troemel E."/>
            <person name="Young S.K."/>
            <person name="Zeng Q."/>
            <person name="Gargeya S."/>
            <person name="Fitzgerald M."/>
            <person name="Haas B."/>
            <person name="Abouelleil A."/>
            <person name="Alvarado L."/>
            <person name="Arachchi H.M."/>
            <person name="Berlin A."/>
            <person name="Chapman S.B."/>
            <person name="Gearin G."/>
            <person name="Goldberg J."/>
            <person name="Griggs A."/>
            <person name="Gujja S."/>
            <person name="Hansen M."/>
            <person name="Heiman D."/>
            <person name="Howarth C."/>
            <person name="Larimer J."/>
            <person name="Lui A."/>
            <person name="MacDonald P.J.P."/>
            <person name="McCowen C."/>
            <person name="Montmayeur A."/>
            <person name="Murphy C."/>
            <person name="Neiman D."/>
            <person name="Pearson M."/>
            <person name="Priest M."/>
            <person name="Roberts A."/>
            <person name="Saif S."/>
            <person name="Shea T."/>
            <person name="Sisk P."/>
            <person name="Stolte C."/>
            <person name="Sykes S."/>
            <person name="Wortman J."/>
            <person name="Nusbaum C."/>
            <person name="Birren B."/>
        </authorList>
    </citation>
    <scope>NUCLEOTIDE SEQUENCE</scope>
    <source>
        <strain evidence="7">ERTm3</strain>
    </source>
</reference>
<dbReference type="PANTHER" id="PTHR11132">
    <property type="entry name" value="SOLUTE CARRIER FAMILY 35"/>
    <property type="match status" value="1"/>
</dbReference>
<dbReference type="GO" id="GO:0016020">
    <property type="term" value="C:membrane"/>
    <property type="evidence" value="ECO:0007669"/>
    <property type="project" value="UniProtKB-SubCell"/>
</dbReference>
<feature type="transmembrane region" description="Helical" evidence="5">
    <location>
        <begin position="210"/>
        <end position="230"/>
    </location>
</feature>
<dbReference type="EMBL" id="GL870883">
    <property type="protein sequence ID" value="EIJ87391.1"/>
    <property type="molecule type" value="Genomic_DNA"/>
</dbReference>
<dbReference type="OMA" id="WLMKSFP"/>
<sequence>MNKKELLTIGISIAFLFGTSLGMSFFSSYFLSNHGYNFMFPLLYFSLHHLTHFILASMGIWYFRKPILHEQAIESPLPYITREKIGSPVDGFYKKEQRLIENRVGKHRIDRILFPIYQFLNDIGVFNVWIIVCCLIGTVDSGLSGFALCKISLPFYTMLKSSTPIFILFARFVFQLERPSLPLILTIVMIASGISLAAKSDTIQFHLKYALLVLGSCFMAGFRWGFLEYFIKRSSQKNDSILHSLSVLSLLSGVFLLIGFFLFEGLLPLIAFEKFSSAIGVLTCFSLIAITGVVGFIGCLSEFLVISKTNVMVSSVVLITKEIFILGISVKRNTLVLSNVNILGVCISIIGILLFTFRSMLFPGRPVESHSYSSEETLQARRYIQSPVSPTENSPIALKT</sequence>
<evidence type="ECO:0000313" key="8">
    <source>
        <dbReference type="Proteomes" id="UP000002872"/>
    </source>
</evidence>
<feature type="transmembrane region" description="Helical" evidence="5">
    <location>
        <begin position="181"/>
        <end position="198"/>
    </location>
</feature>
<feature type="transmembrane region" description="Helical" evidence="5">
    <location>
        <begin position="336"/>
        <end position="357"/>
    </location>
</feature>
<dbReference type="Pfam" id="PF03151">
    <property type="entry name" value="TPT"/>
    <property type="match status" value="1"/>
</dbReference>
<dbReference type="HOGENOM" id="CLU_689045_0_0_1"/>
<dbReference type="AlphaFoldDB" id="I3EDU4"/>
<dbReference type="Proteomes" id="UP000002872">
    <property type="component" value="Unassembled WGS sequence"/>
</dbReference>
<keyword evidence="2 5" id="KW-0812">Transmembrane</keyword>
<protein>
    <recommendedName>
        <fullName evidence="6">Sugar phosphate transporter domain-containing protein</fullName>
    </recommendedName>
</protein>
<dbReference type="VEuPathDB" id="MicrosporidiaDB:NEQG_02514"/>